<dbReference type="EMBL" id="GBXM01052855">
    <property type="protein sequence ID" value="JAH55722.1"/>
    <property type="molecule type" value="Transcribed_RNA"/>
</dbReference>
<dbReference type="AlphaFoldDB" id="A0A0E9TQL4"/>
<evidence type="ECO:0000313" key="1">
    <source>
        <dbReference type="EMBL" id="JAH55722.1"/>
    </source>
</evidence>
<organism evidence="1">
    <name type="scientific">Anguilla anguilla</name>
    <name type="common">European freshwater eel</name>
    <name type="synonym">Muraena anguilla</name>
    <dbReference type="NCBI Taxonomy" id="7936"/>
    <lineage>
        <taxon>Eukaryota</taxon>
        <taxon>Metazoa</taxon>
        <taxon>Chordata</taxon>
        <taxon>Craniata</taxon>
        <taxon>Vertebrata</taxon>
        <taxon>Euteleostomi</taxon>
        <taxon>Actinopterygii</taxon>
        <taxon>Neopterygii</taxon>
        <taxon>Teleostei</taxon>
        <taxon>Anguilliformes</taxon>
        <taxon>Anguillidae</taxon>
        <taxon>Anguilla</taxon>
    </lineage>
</organism>
<sequence>MHNSCSIQPWRSKCQTIHLVQAEQ</sequence>
<proteinExistence type="predicted"/>
<reference evidence="1" key="1">
    <citation type="submission" date="2014-11" db="EMBL/GenBank/DDBJ databases">
        <authorList>
            <person name="Amaro Gonzalez C."/>
        </authorList>
    </citation>
    <scope>NUCLEOTIDE SEQUENCE</scope>
</reference>
<name>A0A0E9TQL4_ANGAN</name>
<reference evidence="1" key="2">
    <citation type="journal article" date="2015" name="Fish Shellfish Immunol.">
        <title>Early steps in the European eel (Anguilla anguilla)-Vibrio vulnificus interaction in the gills: Role of the RtxA13 toxin.</title>
        <authorList>
            <person name="Callol A."/>
            <person name="Pajuelo D."/>
            <person name="Ebbesson L."/>
            <person name="Teles M."/>
            <person name="MacKenzie S."/>
            <person name="Amaro C."/>
        </authorList>
    </citation>
    <scope>NUCLEOTIDE SEQUENCE</scope>
</reference>
<protein>
    <submittedName>
        <fullName evidence="1">Uncharacterized protein</fullName>
    </submittedName>
</protein>
<accession>A0A0E9TQL4</accession>